<dbReference type="RefSeq" id="WP_230574923.1">
    <property type="nucleotide sequence ID" value="NZ_CAKJTI010000007.1"/>
</dbReference>
<gene>
    <name evidence="1" type="ORF">BACCIP111899_01987</name>
</gene>
<keyword evidence="2" id="KW-1185">Reference proteome</keyword>
<protein>
    <recommendedName>
        <fullName evidence="3">XRE family transcriptional regulator</fullName>
    </recommendedName>
</protein>
<evidence type="ECO:0000313" key="2">
    <source>
        <dbReference type="Proteomes" id="UP000789423"/>
    </source>
</evidence>
<reference evidence="1 2" key="1">
    <citation type="submission" date="2021-10" db="EMBL/GenBank/DDBJ databases">
        <authorList>
            <person name="Criscuolo A."/>
        </authorList>
    </citation>
    <scope>NUCLEOTIDE SEQUENCE [LARGE SCALE GENOMIC DNA]</scope>
    <source>
        <strain evidence="2">CIP 111899</strain>
    </source>
</reference>
<organism evidence="1 2">
    <name type="scientific">Bacillus rhizoplanae</name>
    <dbReference type="NCBI Taxonomy" id="2880966"/>
    <lineage>
        <taxon>Bacteria</taxon>
        <taxon>Bacillati</taxon>
        <taxon>Bacillota</taxon>
        <taxon>Bacilli</taxon>
        <taxon>Bacillales</taxon>
        <taxon>Bacillaceae</taxon>
        <taxon>Bacillus</taxon>
    </lineage>
</organism>
<evidence type="ECO:0000313" key="1">
    <source>
        <dbReference type="EMBL" id="CAG9612809.1"/>
    </source>
</evidence>
<comment type="caution">
    <text evidence="1">The sequence shown here is derived from an EMBL/GenBank/DDBJ whole genome shotgun (WGS) entry which is preliminary data.</text>
</comment>
<accession>A0ABM8YAT7</accession>
<sequence length="76" mass="9020">MDGIGFNNVKLTDKDVYEILFLNKVKGLQPYEIEKRFPVSRTTIKNIVNGKSRKDCYFVFIEYKEKHPKKVMTLFD</sequence>
<dbReference type="EMBL" id="CAKJTI010000007">
    <property type="protein sequence ID" value="CAG9612809.1"/>
    <property type="molecule type" value="Genomic_DNA"/>
</dbReference>
<name>A0ABM8YAT7_9BACI</name>
<proteinExistence type="predicted"/>
<dbReference type="Proteomes" id="UP000789423">
    <property type="component" value="Unassembled WGS sequence"/>
</dbReference>
<evidence type="ECO:0008006" key="3">
    <source>
        <dbReference type="Google" id="ProtNLM"/>
    </source>
</evidence>